<dbReference type="GO" id="GO:0004497">
    <property type="term" value="F:monooxygenase activity"/>
    <property type="evidence" value="ECO:0007669"/>
    <property type="project" value="UniProtKB-KW"/>
</dbReference>
<dbReference type="GO" id="GO:0020037">
    <property type="term" value="F:heme binding"/>
    <property type="evidence" value="ECO:0007669"/>
    <property type="project" value="InterPro"/>
</dbReference>
<keyword evidence="1 3" id="KW-0479">Metal-binding</keyword>
<dbReference type="Pfam" id="PF00067">
    <property type="entry name" value="p450"/>
    <property type="match status" value="1"/>
</dbReference>
<keyword evidence="3" id="KW-0349">Heme</keyword>
<name>A0A0C9V9G7_SPHS4</name>
<evidence type="ECO:0000313" key="5">
    <source>
        <dbReference type="Proteomes" id="UP000054279"/>
    </source>
</evidence>
<dbReference type="Gene3D" id="1.10.630.10">
    <property type="entry name" value="Cytochrome P450"/>
    <property type="match status" value="1"/>
</dbReference>
<dbReference type="InterPro" id="IPR036396">
    <property type="entry name" value="Cyt_P450_sf"/>
</dbReference>
<evidence type="ECO:0000313" key="4">
    <source>
        <dbReference type="EMBL" id="KIJ34125.1"/>
    </source>
</evidence>
<protein>
    <recommendedName>
        <fullName evidence="6">Cytochrome P450</fullName>
    </recommendedName>
</protein>
<dbReference type="EMBL" id="KN837203">
    <property type="protein sequence ID" value="KIJ34125.1"/>
    <property type="molecule type" value="Genomic_DNA"/>
</dbReference>
<dbReference type="Proteomes" id="UP000054279">
    <property type="component" value="Unassembled WGS sequence"/>
</dbReference>
<dbReference type="HOGENOM" id="CLU_1836414_0_0_1"/>
<gene>
    <name evidence="4" type="ORF">M422DRAFT_263774</name>
</gene>
<evidence type="ECO:0008006" key="6">
    <source>
        <dbReference type="Google" id="ProtNLM"/>
    </source>
</evidence>
<keyword evidence="3" id="KW-0503">Monooxygenase</keyword>
<accession>A0A0C9V9G7</accession>
<organism evidence="4 5">
    <name type="scientific">Sphaerobolus stellatus (strain SS14)</name>
    <dbReference type="NCBI Taxonomy" id="990650"/>
    <lineage>
        <taxon>Eukaryota</taxon>
        <taxon>Fungi</taxon>
        <taxon>Dikarya</taxon>
        <taxon>Basidiomycota</taxon>
        <taxon>Agaricomycotina</taxon>
        <taxon>Agaricomycetes</taxon>
        <taxon>Phallomycetidae</taxon>
        <taxon>Geastrales</taxon>
        <taxon>Sphaerobolaceae</taxon>
        <taxon>Sphaerobolus</taxon>
    </lineage>
</organism>
<evidence type="ECO:0000256" key="1">
    <source>
        <dbReference type="ARBA" id="ARBA00022723"/>
    </source>
</evidence>
<comment type="similarity">
    <text evidence="3">Belongs to the cytochrome P450 family.</text>
</comment>
<proteinExistence type="inferred from homology"/>
<dbReference type="InterPro" id="IPR017972">
    <property type="entry name" value="Cyt_P450_CS"/>
</dbReference>
<evidence type="ECO:0000256" key="2">
    <source>
        <dbReference type="ARBA" id="ARBA00023004"/>
    </source>
</evidence>
<sequence length="140" mass="15881">MIIIGFKVSGGKMPMIGAQKDSWILTMTPKYKRLRLVFSQTSEDPSFMSVHFLTIHRATFGSGIRGCIGWRFVMTEMRTLLIEFIGRFEYAPVPGKDDIIPATQNIIYPMLKGDEGHNQLPPLVSPAPESYCNKEQLMIR</sequence>
<dbReference type="OrthoDB" id="1470350at2759"/>
<keyword evidence="2 3" id="KW-0408">Iron</keyword>
<dbReference type="SUPFAM" id="SSF48264">
    <property type="entry name" value="Cytochrome P450"/>
    <property type="match status" value="1"/>
</dbReference>
<keyword evidence="3" id="KW-0560">Oxidoreductase</keyword>
<keyword evidence="5" id="KW-1185">Reference proteome</keyword>
<dbReference type="AlphaFoldDB" id="A0A0C9V9G7"/>
<dbReference type="PROSITE" id="PS00086">
    <property type="entry name" value="CYTOCHROME_P450"/>
    <property type="match status" value="1"/>
</dbReference>
<dbReference type="InterPro" id="IPR001128">
    <property type="entry name" value="Cyt_P450"/>
</dbReference>
<reference evidence="4 5" key="1">
    <citation type="submission" date="2014-06" db="EMBL/GenBank/DDBJ databases">
        <title>Evolutionary Origins and Diversification of the Mycorrhizal Mutualists.</title>
        <authorList>
            <consortium name="DOE Joint Genome Institute"/>
            <consortium name="Mycorrhizal Genomics Consortium"/>
            <person name="Kohler A."/>
            <person name="Kuo A."/>
            <person name="Nagy L.G."/>
            <person name="Floudas D."/>
            <person name="Copeland A."/>
            <person name="Barry K.W."/>
            <person name="Cichocki N."/>
            <person name="Veneault-Fourrey C."/>
            <person name="LaButti K."/>
            <person name="Lindquist E.A."/>
            <person name="Lipzen A."/>
            <person name="Lundell T."/>
            <person name="Morin E."/>
            <person name="Murat C."/>
            <person name="Riley R."/>
            <person name="Ohm R."/>
            <person name="Sun H."/>
            <person name="Tunlid A."/>
            <person name="Henrissat B."/>
            <person name="Grigoriev I.V."/>
            <person name="Hibbett D.S."/>
            <person name="Martin F."/>
        </authorList>
    </citation>
    <scope>NUCLEOTIDE SEQUENCE [LARGE SCALE GENOMIC DNA]</scope>
    <source>
        <strain evidence="4 5">SS14</strain>
    </source>
</reference>
<dbReference type="GO" id="GO:0005506">
    <property type="term" value="F:iron ion binding"/>
    <property type="evidence" value="ECO:0007669"/>
    <property type="project" value="InterPro"/>
</dbReference>
<dbReference type="GO" id="GO:0016705">
    <property type="term" value="F:oxidoreductase activity, acting on paired donors, with incorporation or reduction of molecular oxygen"/>
    <property type="evidence" value="ECO:0007669"/>
    <property type="project" value="InterPro"/>
</dbReference>
<evidence type="ECO:0000256" key="3">
    <source>
        <dbReference type="RuleBase" id="RU000461"/>
    </source>
</evidence>